<dbReference type="Pfam" id="PF13532">
    <property type="entry name" value="2OG-FeII_Oxy_2"/>
    <property type="match status" value="1"/>
</dbReference>
<evidence type="ECO:0000256" key="3">
    <source>
        <dbReference type="ARBA" id="ARBA00022763"/>
    </source>
</evidence>
<dbReference type="InterPro" id="IPR032854">
    <property type="entry name" value="ALKBH3"/>
</dbReference>
<dbReference type="GO" id="GO:0051213">
    <property type="term" value="F:dioxygenase activity"/>
    <property type="evidence" value="ECO:0007669"/>
    <property type="project" value="UniProtKB-KW"/>
</dbReference>
<dbReference type="FunFam" id="2.60.120.590:FF:000004">
    <property type="entry name" value="DNA oxidative demethylase ALKBH2"/>
    <property type="match status" value="1"/>
</dbReference>
<dbReference type="SUPFAM" id="SSF51197">
    <property type="entry name" value="Clavaminate synthase-like"/>
    <property type="match status" value="1"/>
</dbReference>
<evidence type="ECO:0000259" key="9">
    <source>
        <dbReference type="PROSITE" id="PS51471"/>
    </source>
</evidence>
<dbReference type="GO" id="GO:0016787">
    <property type="term" value="F:hydrolase activity"/>
    <property type="evidence" value="ECO:0007669"/>
    <property type="project" value="UniProtKB-ARBA"/>
</dbReference>
<evidence type="ECO:0000256" key="7">
    <source>
        <dbReference type="ARBA" id="ARBA00023004"/>
    </source>
</evidence>
<keyword evidence="8" id="KW-0234">DNA repair</keyword>
<dbReference type="RefSeq" id="WP_129835227.1">
    <property type="nucleotide sequence ID" value="NZ_CP035704.1"/>
</dbReference>
<keyword evidence="4" id="KW-0460">Magnesium</keyword>
<evidence type="ECO:0000313" key="10">
    <source>
        <dbReference type="EMBL" id="QBB72744.1"/>
    </source>
</evidence>
<evidence type="ECO:0000256" key="2">
    <source>
        <dbReference type="ARBA" id="ARBA00022723"/>
    </source>
</evidence>
<dbReference type="GO" id="GO:0016705">
    <property type="term" value="F:oxidoreductase activity, acting on paired donors, with incorporation or reduction of molecular oxygen"/>
    <property type="evidence" value="ECO:0007669"/>
    <property type="project" value="UniProtKB-ARBA"/>
</dbReference>
<dbReference type="AlphaFoldDB" id="A0A411HQG9"/>
<reference evidence="10 11" key="1">
    <citation type="submission" date="2019-01" db="EMBL/GenBank/DDBJ databases">
        <title>Pseudolysobacter antarctica gen. nov., sp. nov., isolated from Fildes Peninsula, Antarctica.</title>
        <authorList>
            <person name="Wei Z."/>
            <person name="Peng F."/>
        </authorList>
    </citation>
    <scope>NUCLEOTIDE SEQUENCE [LARGE SCALE GENOMIC DNA]</scope>
    <source>
        <strain evidence="10 11">AQ6-296</strain>
    </source>
</reference>
<evidence type="ECO:0000256" key="4">
    <source>
        <dbReference type="ARBA" id="ARBA00022842"/>
    </source>
</evidence>
<proteinExistence type="predicted"/>
<keyword evidence="11" id="KW-1185">Reference proteome</keyword>
<dbReference type="GO" id="GO:0046872">
    <property type="term" value="F:metal ion binding"/>
    <property type="evidence" value="ECO:0007669"/>
    <property type="project" value="UniProtKB-KW"/>
</dbReference>
<accession>A0A411HQG9</accession>
<evidence type="ECO:0000256" key="1">
    <source>
        <dbReference type="ARBA" id="ARBA00001954"/>
    </source>
</evidence>
<dbReference type="KEGG" id="xbc:ELE36_16535"/>
<keyword evidence="6" id="KW-0560">Oxidoreductase</keyword>
<evidence type="ECO:0000256" key="8">
    <source>
        <dbReference type="ARBA" id="ARBA00023204"/>
    </source>
</evidence>
<dbReference type="GO" id="GO:0140097">
    <property type="term" value="F:catalytic activity, acting on DNA"/>
    <property type="evidence" value="ECO:0007669"/>
    <property type="project" value="UniProtKB-ARBA"/>
</dbReference>
<feature type="domain" description="Fe2OG dioxygenase" evidence="9">
    <location>
        <begin position="107"/>
        <end position="205"/>
    </location>
</feature>
<keyword evidence="5 10" id="KW-0223">Dioxygenase</keyword>
<evidence type="ECO:0000256" key="5">
    <source>
        <dbReference type="ARBA" id="ARBA00022964"/>
    </source>
</evidence>
<evidence type="ECO:0000313" key="11">
    <source>
        <dbReference type="Proteomes" id="UP000291562"/>
    </source>
</evidence>
<dbReference type="PANTHER" id="PTHR31212">
    <property type="entry name" value="ALPHA-KETOGLUTARATE-DEPENDENT DIOXYGENASE ALKB HOMOLOG 3"/>
    <property type="match status" value="1"/>
</dbReference>
<keyword evidence="2" id="KW-0479">Metal-binding</keyword>
<organism evidence="10 11">
    <name type="scientific">Pseudolysobacter antarcticus</name>
    <dbReference type="NCBI Taxonomy" id="2511995"/>
    <lineage>
        <taxon>Bacteria</taxon>
        <taxon>Pseudomonadati</taxon>
        <taxon>Pseudomonadota</taxon>
        <taxon>Gammaproteobacteria</taxon>
        <taxon>Lysobacterales</taxon>
        <taxon>Rhodanobacteraceae</taxon>
        <taxon>Pseudolysobacter</taxon>
    </lineage>
</organism>
<comment type="cofactor">
    <cofactor evidence="1">
        <name>Fe(2+)</name>
        <dbReference type="ChEBI" id="CHEBI:29033"/>
    </cofactor>
</comment>
<dbReference type="PANTHER" id="PTHR31212:SF4">
    <property type="entry name" value="ALPHA-KETOGLUTARATE-DEPENDENT DIOXYGENASE ALKB HOMOLOG 3"/>
    <property type="match status" value="1"/>
</dbReference>
<dbReference type="EMBL" id="CP035704">
    <property type="protein sequence ID" value="QBB72744.1"/>
    <property type="molecule type" value="Genomic_DNA"/>
</dbReference>
<dbReference type="Gene3D" id="2.60.120.590">
    <property type="entry name" value="Alpha-ketoglutarate-dependent dioxygenase AlkB-like"/>
    <property type="match status" value="1"/>
</dbReference>
<name>A0A411HQG9_9GAMM</name>
<keyword evidence="3" id="KW-0227">DNA damage</keyword>
<dbReference type="PROSITE" id="PS51471">
    <property type="entry name" value="FE2OG_OXY"/>
    <property type="match status" value="1"/>
</dbReference>
<protein>
    <submittedName>
        <fullName evidence="10">Alpha-ketoglutarate-dependent dioxygenase AlkB</fullName>
    </submittedName>
</protein>
<dbReference type="InterPro" id="IPR037151">
    <property type="entry name" value="AlkB-like_sf"/>
</dbReference>
<evidence type="ECO:0000256" key="6">
    <source>
        <dbReference type="ARBA" id="ARBA00023002"/>
    </source>
</evidence>
<dbReference type="InterPro" id="IPR027450">
    <property type="entry name" value="AlkB-like"/>
</dbReference>
<dbReference type="InterPro" id="IPR005123">
    <property type="entry name" value="Oxoglu/Fe-dep_dioxygenase_dom"/>
</dbReference>
<dbReference type="GO" id="GO:0006307">
    <property type="term" value="P:DNA alkylation repair"/>
    <property type="evidence" value="ECO:0007669"/>
    <property type="project" value="InterPro"/>
</dbReference>
<dbReference type="Proteomes" id="UP000291562">
    <property type="component" value="Chromosome"/>
</dbReference>
<sequence>MNDGADNVNDPNNWQIFSLPDADVQLLPNFLDVATAAKTFADLHAQICWEQHRVRLFGRELDSPRLSCWIGDDDAYYTYSRMQFEPRPWLPELANLRDRIALVCASKFNSVLCNLYRNGRDSMGLHSDDEPELGPAPVIASLSLGGVRRFRLRHKHDKSLGLTLDLPLGSLLLMRGATQKNYRHDLPKTAREVAARINLTFRRIIVAGETR</sequence>
<gene>
    <name evidence="10" type="ORF">ELE36_16535</name>
</gene>
<dbReference type="OrthoDB" id="190276at2"/>
<keyword evidence="7" id="KW-0408">Iron</keyword>
<dbReference type="GO" id="GO:0032451">
    <property type="term" value="F:demethylase activity"/>
    <property type="evidence" value="ECO:0007669"/>
    <property type="project" value="UniProtKB-ARBA"/>
</dbReference>